<reference evidence="2" key="1">
    <citation type="journal article" date="2021" name="Nat. Commun.">
        <title>Connecting structure to function with the recovery of over 1000 high-quality metagenome-assembled genomes from activated sludge using long-read sequencing.</title>
        <authorList>
            <person name="Singleton C.M."/>
            <person name="Petriglieri F."/>
            <person name="Kristensen J.M."/>
            <person name="Kirkegaard R.H."/>
            <person name="Michaelsen T.Y."/>
            <person name="Andersen M.H."/>
            <person name="Kondrotaite Z."/>
            <person name="Karst S.M."/>
            <person name="Dueholm M.S."/>
            <person name="Nielsen P.H."/>
            <person name="Albertsen M."/>
        </authorList>
    </citation>
    <scope>NUCLEOTIDE SEQUENCE [LARGE SCALE GENOMIC DNA]</scope>
</reference>
<evidence type="ECO:0000313" key="1">
    <source>
        <dbReference type="EMBL" id="MBK8892106.1"/>
    </source>
</evidence>
<organism evidence="1 2">
    <name type="scientific">Candidatus Dechloromonas phosphorivorans</name>
    <dbReference type="NCBI Taxonomy" id="2899244"/>
    <lineage>
        <taxon>Bacteria</taxon>
        <taxon>Pseudomonadati</taxon>
        <taxon>Pseudomonadota</taxon>
        <taxon>Betaproteobacteria</taxon>
        <taxon>Rhodocyclales</taxon>
        <taxon>Azonexaceae</taxon>
        <taxon>Dechloromonas</taxon>
    </lineage>
</organism>
<accession>A0A9D7LPY1</accession>
<dbReference type="InterPro" id="IPR018714">
    <property type="entry name" value="DUF2237"/>
</dbReference>
<proteinExistence type="predicted"/>
<name>A0A9D7LPY1_9RHOO</name>
<comment type="caution">
    <text evidence="1">The sequence shown here is derived from an EMBL/GenBank/DDBJ whole genome shotgun (WGS) entry which is preliminary data.</text>
</comment>
<dbReference type="Pfam" id="PF09996">
    <property type="entry name" value="DUF2237"/>
    <property type="match status" value="1"/>
</dbReference>
<dbReference type="EMBL" id="JADKBR010000022">
    <property type="protein sequence ID" value="MBK8892106.1"/>
    <property type="molecule type" value="Genomic_DNA"/>
</dbReference>
<evidence type="ECO:0000313" key="2">
    <source>
        <dbReference type="Proteomes" id="UP000808146"/>
    </source>
</evidence>
<dbReference type="Proteomes" id="UP000808146">
    <property type="component" value="Unassembled WGS sequence"/>
</dbReference>
<sequence>MKARDLPGRGSQFNVLGGPLLTCSDRPLTGFFRDGCCNTSEEDLGSHTVCVVLTAEFLEFSKARGNDLSTPRPEFDFPGLEPGQRWCLCAARWVEAYKAGKAPRVVLNSTNQGALEVVPLQALKQLAVDMH</sequence>
<dbReference type="AlphaFoldDB" id="A0A9D7LPY1"/>
<dbReference type="PANTHER" id="PTHR37466">
    <property type="entry name" value="SLR1628 PROTEIN"/>
    <property type="match status" value="1"/>
</dbReference>
<dbReference type="Gene3D" id="3.30.56.110">
    <property type="entry name" value="Protein of unknown function DUF2237"/>
    <property type="match status" value="1"/>
</dbReference>
<dbReference type="PANTHER" id="PTHR37466:SF1">
    <property type="entry name" value="SLR1628 PROTEIN"/>
    <property type="match status" value="1"/>
</dbReference>
<gene>
    <name evidence="1" type="ORF">IPN75_17875</name>
</gene>
<protein>
    <submittedName>
        <fullName evidence="1">DUF2237 domain-containing protein</fullName>
    </submittedName>
</protein>